<evidence type="ECO:0000313" key="2">
    <source>
        <dbReference type="Proteomes" id="UP000249016"/>
    </source>
</evidence>
<dbReference type="InterPro" id="IPR053860">
    <property type="entry name" value="DUF6932"/>
</dbReference>
<name>A0A327NUB4_9BACT</name>
<dbReference type="EMBL" id="QLII01000001">
    <property type="protein sequence ID" value="RAI76388.1"/>
    <property type="molecule type" value="Genomic_DNA"/>
</dbReference>
<protein>
    <submittedName>
        <fullName evidence="1">Uncharacterized protein</fullName>
    </submittedName>
</protein>
<dbReference type="AlphaFoldDB" id="A0A327NUB4"/>
<dbReference type="Proteomes" id="UP000249016">
    <property type="component" value="Unassembled WGS sequence"/>
</dbReference>
<dbReference type="Pfam" id="PF22014">
    <property type="entry name" value="DUF6932"/>
    <property type="match status" value="1"/>
</dbReference>
<organism evidence="1 2">
    <name type="scientific">Spirosoma telluris</name>
    <dbReference type="NCBI Taxonomy" id="2183553"/>
    <lineage>
        <taxon>Bacteria</taxon>
        <taxon>Pseudomonadati</taxon>
        <taxon>Bacteroidota</taxon>
        <taxon>Cytophagia</taxon>
        <taxon>Cytophagales</taxon>
        <taxon>Cytophagaceae</taxon>
        <taxon>Spirosoma</taxon>
    </lineage>
</organism>
<keyword evidence="2" id="KW-1185">Reference proteome</keyword>
<evidence type="ECO:0000313" key="1">
    <source>
        <dbReference type="EMBL" id="RAI76388.1"/>
    </source>
</evidence>
<gene>
    <name evidence="1" type="ORF">HMF3257_23495</name>
</gene>
<comment type="caution">
    <text evidence="1">The sequence shown here is derived from an EMBL/GenBank/DDBJ whole genome shotgun (WGS) entry which is preliminary data.</text>
</comment>
<accession>A0A327NUB4</accession>
<sequence>MVMISFDYNGNLTPYSLISLRLTDVFNHFVSDFPQSTTRPVLYNHFLAYINDLTYILDQSIHQWLGGSFISSKVDPNDVDCVNLIVFNESREKSIDLLIPYLLIGGSRDTYFVDGHLIAIYPSTDERYEAITLPSINYWQAFLMKDRQDNPRGIVELIDADYDARTSST</sequence>
<reference evidence="1 2" key="1">
    <citation type="submission" date="2018-06" db="EMBL/GenBank/DDBJ databases">
        <title>Spirosoma sp. HMF3257 Genome sequencing and assembly.</title>
        <authorList>
            <person name="Kang H."/>
            <person name="Cha I."/>
            <person name="Kim H."/>
            <person name="Kang J."/>
            <person name="Joh K."/>
        </authorList>
    </citation>
    <scope>NUCLEOTIDE SEQUENCE [LARGE SCALE GENOMIC DNA]</scope>
    <source>
        <strain evidence="1 2">HMF3257</strain>
    </source>
</reference>
<proteinExistence type="predicted"/>